<feature type="disulfide bond" evidence="12">
    <location>
        <begin position="393"/>
        <end position="432"/>
    </location>
</feature>
<dbReference type="SMART" id="SM00042">
    <property type="entry name" value="CUB"/>
    <property type="match status" value="1"/>
</dbReference>
<dbReference type="SMART" id="SM00209">
    <property type="entry name" value="TSP1"/>
    <property type="match status" value="3"/>
</dbReference>
<dbReference type="InterPro" id="IPR010294">
    <property type="entry name" value="ADAMTS_spacer1"/>
</dbReference>
<feature type="binding site" evidence="11">
    <location>
        <position position="283"/>
    </location>
    <ligand>
        <name>Ca(2+)</name>
        <dbReference type="ChEBI" id="CHEBI:29108"/>
        <label>1</label>
    </ligand>
</feature>
<feature type="domain" description="Peptidase M12B" evidence="15">
    <location>
        <begin position="79"/>
        <end position="288"/>
    </location>
</feature>
<feature type="binding site" evidence="11">
    <location>
        <position position="82"/>
    </location>
    <ligand>
        <name>Ca(2+)</name>
        <dbReference type="ChEBI" id="CHEBI:29108"/>
        <label>1</label>
    </ligand>
</feature>
<evidence type="ECO:0000256" key="2">
    <source>
        <dbReference type="ARBA" id="ARBA00022525"/>
    </source>
</evidence>
<dbReference type="PROSITE" id="PS50092">
    <property type="entry name" value="TSP1"/>
    <property type="match status" value="3"/>
</dbReference>
<dbReference type="FunFam" id="2.20.100.10:FF:000001">
    <property type="entry name" value="semaphorin-5A isoform X1"/>
    <property type="match status" value="1"/>
</dbReference>
<organism evidence="16 17">
    <name type="scientific">Holothuria leucospilota</name>
    <name type="common">Black long sea cucumber</name>
    <name type="synonym">Mertensiothuria leucospilota</name>
    <dbReference type="NCBI Taxonomy" id="206669"/>
    <lineage>
        <taxon>Eukaryota</taxon>
        <taxon>Metazoa</taxon>
        <taxon>Echinodermata</taxon>
        <taxon>Eleutherozoa</taxon>
        <taxon>Echinozoa</taxon>
        <taxon>Holothuroidea</taxon>
        <taxon>Aspidochirotacea</taxon>
        <taxon>Aspidochirotida</taxon>
        <taxon>Holothuriidae</taxon>
        <taxon>Holothuria</taxon>
    </lineage>
</organism>
<name>A0A9Q1BAP5_HOLLE</name>
<dbReference type="PRINTS" id="PR01857">
    <property type="entry name" value="ADAMTSFAMILY"/>
</dbReference>
<dbReference type="Pfam" id="PF00090">
    <property type="entry name" value="TSP_1"/>
    <property type="match status" value="1"/>
</dbReference>
<feature type="disulfide bond" evidence="12">
    <location>
        <begin position="389"/>
        <end position="426"/>
    </location>
</feature>
<dbReference type="GO" id="GO:0031012">
    <property type="term" value="C:extracellular matrix"/>
    <property type="evidence" value="ECO:0007669"/>
    <property type="project" value="TreeGrafter"/>
</dbReference>
<dbReference type="SUPFAM" id="SSF49854">
    <property type="entry name" value="Spermadhesin, CUB domain"/>
    <property type="match status" value="1"/>
</dbReference>
<feature type="binding site" evidence="11 13">
    <location>
        <position position="238"/>
    </location>
    <ligand>
        <name>Zn(2+)</name>
        <dbReference type="ChEBI" id="CHEBI:29105"/>
        <note>catalytic</note>
    </ligand>
</feature>
<dbReference type="PANTHER" id="PTHR13723:SF311">
    <property type="entry name" value="ADAM CYSTEINE-RICH DOMAIN-CONTAINING PROTEIN"/>
    <property type="match status" value="1"/>
</dbReference>
<dbReference type="Gene3D" id="3.40.1620.60">
    <property type="match status" value="1"/>
</dbReference>
<evidence type="ECO:0000259" key="14">
    <source>
        <dbReference type="PROSITE" id="PS01180"/>
    </source>
</evidence>
<dbReference type="InterPro" id="IPR036383">
    <property type="entry name" value="TSP1_rpt_sf"/>
</dbReference>
<dbReference type="GO" id="GO:0030198">
    <property type="term" value="P:extracellular matrix organization"/>
    <property type="evidence" value="ECO:0007669"/>
    <property type="project" value="InterPro"/>
</dbReference>
<keyword evidence="17" id="KW-1185">Reference proteome</keyword>
<dbReference type="Pfam" id="PF19030">
    <property type="entry name" value="TSP1_ADAMTS"/>
    <property type="match status" value="2"/>
</dbReference>
<sequence>MYGFINQGEKDLFIAPLQSHHANEYSKRRKRQSDKPHLVYKLKNGTSSFCDIDDINIIMRNDNPQSSLEQAIGSGYLPKYMEIFLMLDFDFYQKNSPNEAAYAIAIMHVVSRRFAEPSLDVSLKLFIVRLVVLMTDSPTLDGQSFFVQPEGATLVGDLCTWSSIVNPPNGFSGHWDNLVLLSGKDLFSFFSGFGLLGRVRSLDGTCEVGQECSINEDIGLSAGLVVAHEIGHTLTLSHDNLVGCGSNGYVMNSFAGANSNSFRWSSCSRDGLQLYLQNPASFCMDDVPIGYEALPVVNLPGQVYSLDEQCNLAFPSGASGCFIGSDSVDCLFLRCNQGFGCTSTFRTTAEGTPCNANGTMICLDGDCVEATSVPVPVDGGWSEWVEYECSRTCDCGIRLRERECNNPEPFWGGAPCDGPSVEYNFCNTNVSCGNTDDDFRDEQCAASNQYPYLGENYFWFSNFGSFIPDFLYCQNPCFTPQLPNTGTIPRPPLINTDGTGCWDYGMEDWNKVFKCIRGTCEQFGCDGVLHGSKVFDDCLICNGDGSSCDCISSTIDVNGMVGKFNDLVAIPAGSTVVFIQNENLMDGNHVAIAGEDGGYYFQGTGALPALDLRASRGTTTIIHDYNSMNESFFAVGPIHEELTIQIYLSVVNTSISYQYCTPKDDKTFYWDVCEWSECSATCNGTQTRNVDCACVEDGIKSYATDEDCLNGIGPKPAVARQCNGAICPEWVTGPLSECDVTCGTGNQIREVECLFNGTVVPDFYCNFNDRPPAIVQCQLRECIPGCGIIIDAIQGSPVGTIISPFFPDDYPSDVRCSTYIFAEPGYQIKLFFGQFSLQSSPEDNCPTDRLEITNLVTCTTEVICGTNSNFTKVLDNAVLMDLVTNDVNNTGGFKLSYTLM</sequence>
<dbReference type="Pfam" id="PF17771">
    <property type="entry name" value="ADAMTS_CR_2"/>
    <property type="match status" value="1"/>
</dbReference>
<gene>
    <name evidence="16" type="ORF">HOLleu_41404</name>
</gene>
<dbReference type="InterPro" id="IPR001590">
    <property type="entry name" value="Peptidase_M12B"/>
</dbReference>
<dbReference type="SUPFAM" id="SSF55486">
    <property type="entry name" value="Metalloproteases ('zincins'), catalytic domain"/>
    <property type="match status" value="1"/>
</dbReference>
<dbReference type="CDD" id="cd00041">
    <property type="entry name" value="CUB"/>
    <property type="match status" value="1"/>
</dbReference>
<dbReference type="Proteomes" id="UP001152320">
    <property type="component" value="Chromosome 23"/>
</dbReference>
<dbReference type="GO" id="GO:0004222">
    <property type="term" value="F:metalloendopeptidase activity"/>
    <property type="evidence" value="ECO:0007669"/>
    <property type="project" value="InterPro"/>
</dbReference>
<keyword evidence="8 12" id="KW-1015">Disulfide bond</keyword>
<dbReference type="OrthoDB" id="10035764at2759"/>
<keyword evidence="6 11" id="KW-0862">Zinc</keyword>
<feature type="disulfide bond" evidence="12">
    <location>
        <begin position="404"/>
        <end position="416"/>
    </location>
</feature>
<feature type="disulfide bond" evidence="12">
    <location>
        <begin position="330"/>
        <end position="362"/>
    </location>
</feature>
<dbReference type="Gene3D" id="2.60.120.290">
    <property type="entry name" value="Spermadhesin, CUB domain"/>
    <property type="match status" value="1"/>
</dbReference>
<dbReference type="InterPro" id="IPR000884">
    <property type="entry name" value="TSP1_rpt"/>
</dbReference>
<dbReference type="EMBL" id="JAIZAY010000023">
    <property type="protein sequence ID" value="KAJ8019715.1"/>
    <property type="molecule type" value="Genomic_DNA"/>
</dbReference>
<dbReference type="InterPro" id="IPR050439">
    <property type="entry name" value="ADAMTS_ADAMTS-like"/>
</dbReference>
<feature type="binding site" evidence="11 13">
    <location>
        <position position="232"/>
    </location>
    <ligand>
        <name>Zn(2+)</name>
        <dbReference type="ChEBI" id="CHEBI:29105"/>
        <note>catalytic</note>
    </ligand>
</feature>
<keyword evidence="11" id="KW-0106">Calcium</keyword>
<dbReference type="AlphaFoldDB" id="A0A9Q1BAP5"/>
<dbReference type="Pfam" id="PF01421">
    <property type="entry name" value="Reprolysin"/>
    <property type="match status" value="1"/>
</dbReference>
<evidence type="ECO:0000256" key="11">
    <source>
        <dbReference type="PIRSR" id="PIRSR613273-2"/>
    </source>
</evidence>
<dbReference type="GO" id="GO:0046872">
    <property type="term" value="F:metal ion binding"/>
    <property type="evidence" value="ECO:0007669"/>
    <property type="project" value="UniProtKB-KW"/>
</dbReference>
<dbReference type="Pfam" id="PF00431">
    <property type="entry name" value="CUB"/>
    <property type="match status" value="1"/>
</dbReference>
<keyword evidence="4 11" id="KW-0479">Metal-binding</keyword>
<dbReference type="GO" id="GO:0005576">
    <property type="term" value="C:extracellular region"/>
    <property type="evidence" value="ECO:0007669"/>
    <property type="project" value="UniProtKB-SubCell"/>
</dbReference>
<keyword evidence="7" id="KW-0482">Metalloprotease</keyword>
<evidence type="ECO:0000256" key="12">
    <source>
        <dbReference type="PIRSR" id="PIRSR613273-3"/>
    </source>
</evidence>
<feature type="disulfide bond" evidence="12">
    <location>
        <begin position="354"/>
        <end position="367"/>
    </location>
</feature>
<feature type="binding site" evidence="11">
    <location>
        <position position="286"/>
    </location>
    <ligand>
        <name>Ca(2+)</name>
        <dbReference type="ChEBI" id="CHEBI:29108"/>
        <label>1</label>
    </ligand>
</feature>
<dbReference type="PANTHER" id="PTHR13723">
    <property type="entry name" value="ADAMTS A DISINTEGRIN AND METALLOPROTEASE WITH THROMBOSPONDIN MOTIFS PROTEASE"/>
    <property type="match status" value="1"/>
</dbReference>
<feature type="disulfide bond" evidence="12">
    <location>
        <begin position="244"/>
        <end position="267"/>
    </location>
</feature>
<comment type="caution">
    <text evidence="13">Lacks conserved residue(s) required for the propagation of feature annotation.</text>
</comment>
<dbReference type="Gene3D" id="2.60.120.830">
    <property type="match status" value="1"/>
</dbReference>
<feature type="binding site" evidence="11">
    <location>
        <position position="286"/>
    </location>
    <ligand>
        <name>Ca(2+)</name>
        <dbReference type="ChEBI" id="CHEBI:29108"/>
        <label>2</label>
    </ligand>
</feature>
<keyword evidence="2" id="KW-0964">Secreted</keyword>
<keyword evidence="9" id="KW-0325">Glycoprotein</keyword>
<dbReference type="PROSITE" id="PS01180">
    <property type="entry name" value="CUB"/>
    <property type="match status" value="1"/>
</dbReference>
<feature type="disulfide bond" evidence="12">
    <location>
        <begin position="310"/>
        <end position="335"/>
    </location>
</feature>
<feature type="binding site" evidence="11">
    <location>
        <position position="82"/>
    </location>
    <ligand>
        <name>Ca(2+)</name>
        <dbReference type="ChEBI" id="CHEBI:29108"/>
        <label>2</label>
    </ligand>
</feature>
<dbReference type="GO" id="GO:0006508">
    <property type="term" value="P:proteolysis"/>
    <property type="evidence" value="ECO:0007669"/>
    <property type="project" value="UniProtKB-KW"/>
</dbReference>
<dbReference type="InterPro" id="IPR045371">
    <property type="entry name" value="ADAMTS_CR_3"/>
</dbReference>
<accession>A0A9Q1BAP5</accession>
<reference evidence="16" key="1">
    <citation type="submission" date="2021-10" db="EMBL/GenBank/DDBJ databases">
        <title>Tropical sea cucumber genome reveals ecological adaptation and Cuvierian tubules defense mechanism.</title>
        <authorList>
            <person name="Chen T."/>
        </authorList>
    </citation>
    <scope>NUCLEOTIDE SEQUENCE</scope>
    <source>
        <strain evidence="16">Nanhai2018</strain>
        <tissue evidence="16">Muscle</tissue>
    </source>
</reference>
<dbReference type="Gene3D" id="2.20.100.10">
    <property type="entry name" value="Thrombospondin type-1 (TSP1) repeat"/>
    <property type="match status" value="3"/>
</dbReference>
<feature type="binding site" evidence="11">
    <location>
        <position position="176"/>
    </location>
    <ligand>
        <name>Ca(2+)</name>
        <dbReference type="ChEBI" id="CHEBI:29108"/>
        <label>1</label>
    </ligand>
</feature>
<evidence type="ECO:0000256" key="3">
    <source>
        <dbReference type="ARBA" id="ARBA00022670"/>
    </source>
</evidence>
<feature type="disulfide bond" evidence="12">
    <location>
        <begin position="321"/>
        <end position="341"/>
    </location>
</feature>
<feature type="binding site" evidence="11 13">
    <location>
        <position position="228"/>
    </location>
    <ligand>
        <name>Zn(2+)</name>
        <dbReference type="ChEBI" id="CHEBI:29105"/>
        <note>catalytic</note>
    </ligand>
</feature>
<dbReference type="InterPro" id="IPR013273">
    <property type="entry name" value="ADAMTS/ADAMTS-like"/>
</dbReference>
<evidence type="ECO:0000256" key="7">
    <source>
        <dbReference type="ARBA" id="ARBA00023049"/>
    </source>
</evidence>
<keyword evidence="5" id="KW-0378">Hydrolase</keyword>
<dbReference type="Gene3D" id="3.40.390.10">
    <property type="entry name" value="Collagenase (Catalytic Domain)"/>
    <property type="match status" value="1"/>
</dbReference>
<dbReference type="InterPro" id="IPR024079">
    <property type="entry name" value="MetalloPept_cat_dom_sf"/>
</dbReference>
<proteinExistence type="predicted"/>
<comment type="subcellular location">
    <subcellularLocation>
        <location evidence="1">Secreted</location>
    </subcellularLocation>
</comment>
<evidence type="ECO:0000256" key="13">
    <source>
        <dbReference type="PROSITE-ProRule" id="PRU00276"/>
    </source>
</evidence>
<evidence type="ECO:0000256" key="10">
    <source>
        <dbReference type="PIRSR" id="PIRSR613273-1"/>
    </source>
</evidence>
<dbReference type="InterPro" id="IPR000859">
    <property type="entry name" value="CUB_dom"/>
</dbReference>
<dbReference type="Pfam" id="PF19236">
    <property type="entry name" value="ADAMTS_CR_3"/>
    <property type="match status" value="1"/>
</dbReference>
<evidence type="ECO:0000256" key="6">
    <source>
        <dbReference type="ARBA" id="ARBA00022833"/>
    </source>
</evidence>
<evidence type="ECO:0000313" key="16">
    <source>
        <dbReference type="EMBL" id="KAJ8019715.1"/>
    </source>
</evidence>
<dbReference type="PROSITE" id="PS50215">
    <property type="entry name" value="ADAM_MEPRO"/>
    <property type="match status" value="1"/>
</dbReference>
<dbReference type="SUPFAM" id="SSF82895">
    <property type="entry name" value="TSP-1 type 1 repeat"/>
    <property type="match status" value="3"/>
</dbReference>
<evidence type="ECO:0000259" key="15">
    <source>
        <dbReference type="PROSITE" id="PS50215"/>
    </source>
</evidence>
<evidence type="ECO:0000256" key="4">
    <source>
        <dbReference type="ARBA" id="ARBA00022723"/>
    </source>
</evidence>
<feature type="disulfide bond" evidence="12">
    <location>
        <begin position="159"/>
        <end position="212"/>
    </location>
</feature>
<dbReference type="InterPro" id="IPR041645">
    <property type="entry name" value="ADAMTS_CR_2"/>
</dbReference>
<comment type="cofactor">
    <cofactor evidence="11">
        <name>Zn(2+)</name>
        <dbReference type="ChEBI" id="CHEBI:29105"/>
    </cofactor>
    <text evidence="11">Binds 1 zinc ion per subunit.</text>
</comment>
<feature type="disulfide bond" evidence="12">
    <location>
        <begin position="206"/>
        <end position="283"/>
    </location>
</feature>
<evidence type="ECO:0000256" key="5">
    <source>
        <dbReference type="ARBA" id="ARBA00022801"/>
    </source>
</evidence>
<evidence type="ECO:0000313" key="17">
    <source>
        <dbReference type="Proteomes" id="UP001152320"/>
    </source>
</evidence>
<feature type="active site" evidence="10 13">
    <location>
        <position position="229"/>
    </location>
</feature>
<dbReference type="InterPro" id="IPR035914">
    <property type="entry name" value="Sperma_CUB_dom_sf"/>
</dbReference>
<feature type="domain" description="CUB" evidence="14">
    <location>
        <begin position="786"/>
        <end position="900"/>
    </location>
</feature>
<keyword evidence="3" id="KW-0645">Protease</keyword>
<evidence type="ECO:0000256" key="9">
    <source>
        <dbReference type="ARBA" id="ARBA00023180"/>
    </source>
</evidence>
<evidence type="ECO:0000256" key="8">
    <source>
        <dbReference type="ARBA" id="ARBA00023157"/>
    </source>
</evidence>
<dbReference type="Pfam" id="PF05986">
    <property type="entry name" value="ADAMTS_spacer1"/>
    <property type="match status" value="1"/>
</dbReference>
<protein>
    <submittedName>
        <fullName evidence="16">A disintegrin and metalloproteinase with thrombospondin motifs 6</fullName>
    </submittedName>
</protein>
<comment type="caution">
    <text evidence="16">The sequence shown here is derived from an EMBL/GenBank/DDBJ whole genome shotgun (WGS) entry which is preliminary data.</text>
</comment>
<evidence type="ECO:0000256" key="1">
    <source>
        <dbReference type="ARBA" id="ARBA00004613"/>
    </source>
</evidence>